<dbReference type="EMBL" id="OC000416">
    <property type="protein sequence ID" value="CAD7257210.1"/>
    <property type="molecule type" value="Genomic_DNA"/>
</dbReference>
<dbReference type="Gene3D" id="1.10.510.10">
    <property type="entry name" value="Transferase(Phosphotransferase) domain 1"/>
    <property type="match status" value="1"/>
</dbReference>
<reference evidence="2" key="1">
    <citation type="submission" date="2020-11" db="EMBL/GenBank/DDBJ databases">
        <authorList>
            <person name="Tran Van P."/>
        </authorList>
    </citation>
    <scope>NUCLEOTIDE SEQUENCE</scope>
</reference>
<dbReference type="SUPFAM" id="SSF56112">
    <property type="entry name" value="Protein kinase-like (PK-like)"/>
    <property type="match status" value="1"/>
</dbReference>
<dbReference type="InterPro" id="IPR011009">
    <property type="entry name" value="Kinase-like_dom_sf"/>
</dbReference>
<evidence type="ECO:0000256" key="1">
    <source>
        <dbReference type="SAM" id="MobiDB-lite"/>
    </source>
</evidence>
<name>A0A7R9ANU2_TIMSH</name>
<accession>A0A7R9ANU2</accession>
<feature type="region of interest" description="Disordered" evidence="1">
    <location>
        <begin position="12"/>
        <end position="38"/>
    </location>
</feature>
<proteinExistence type="predicted"/>
<organism evidence="2">
    <name type="scientific">Timema shepardi</name>
    <name type="common">Walking stick</name>
    <dbReference type="NCBI Taxonomy" id="629360"/>
    <lineage>
        <taxon>Eukaryota</taxon>
        <taxon>Metazoa</taxon>
        <taxon>Ecdysozoa</taxon>
        <taxon>Arthropoda</taxon>
        <taxon>Hexapoda</taxon>
        <taxon>Insecta</taxon>
        <taxon>Pterygota</taxon>
        <taxon>Neoptera</taxon>
        <taxon>Polyneoptera</taxon>
        <taxon>Phasmatodea</taxon>
        <taxon>Timematodea</taxon>
        <taxon>Timematoidea</taxon>
        <taxon>Timematidae</taxon>
        <taxon>Timema</taxon>
    </lineage>
</organism>
<evidence type="ECO:0000313" key="2">
    <source>
        <dbReference type="EMBL" id="CAD7257210.1"/>
    </source>
</evidence>
<gene>
    <name evidence="2" type="ORF">TSIB3V08_LOCUS1485</name>
</gene>
<protein>
    <submittedName>
        <fullName evidence="2">Uncharacterized protein</fullName>
    </submittedName>
</protein>
<sequence>MVEEVNPYLRGGRVENHLGKTTPSSSDRDSNLDLPVLGSRAQHDKRVSQLRHRGGECLNKMLQVVYNPQDDDRVRAVSCPHYCLYQPLEFNSLVQDFHKTVIDCNYLILDSYGGRESQTQHSRTWTKQFLHQLQGEISTHFSHGLDKTPEFYKGFIRLTKVTKAQPMVWKIISLNKSLDESRSGSSKTIITSMRDISVPTSNGNMCSSPFFGCRMAGRIVKLWMHNRVAANPTWSHYVDTFYHFMWTPSKSVKLFTKRAKIGSYAYKHPNNTVVYTDPQILKGDKPSTMSDVYSFGITLWQLLARVNVQPLYSSLMEHVKSGDLEPAAIFRTSLPRLQEHQLALLGRINTRMVSPNHGRGWGMRWLKPQQRMCENARLVFVRRLTPCSMRHRLSLERIVNLHNLWKSLVASSCIVVVLSEPLNEIRFRASRQVERN</sequence>
<dbReference type="AlphaFoldDB" id="A0A7R9ANU2"/>